<name>A0A1Y3B4A1_EURMA</name>
<proteinExistence type="predicted"/>
<gene>
    <name evidence="2" type="ORF">BLA29_008113</name>
</gene>
<organism evidence="2 3">
    <name type="scientific">Euroglyphus maynei</name>
    <name type="common">Mayne's house dust mite</name>
    <dbReference type="NCBI Taxonomy" id="6958"/>
    <lineage>
        <taxon>Eukaryota</taxon>
        <taxon>Metazoa</taxon>
        <taxon>Ecdysozoa</taxon>
        <taxon>Arthropoda</taxon>
        <taxon>Chelicerata</taxon>
        <taxon>Arachnida</taxon>
        <taxon>Acari</taxon>
        <taxon>Acariformes</taxon>
        <taxon>Sarcoptiformes</taxon>
        <taxon>Astigmata</taxon>
        <taxon>Psoroptidia</taxon>
        <taxon>Analgoidea</taxon>
        <taxon>Pyroglyphidae</taxon>
        <taxon>Pyroglyphinae</taxon>
        <taxon>Euroglyphus</taxon>
    </lineage>
</organism>
<accession>A0A1Y3B4A1</accession>
<feature type="region of interest" description="Disordered" evidence="1">
    <location>
        <begin position="1"/>
        <end position="44"/>
    </location>
</feature>
<evidence type="ECO:0000256" key="1">
    <source>
        <dbReference type="SAM" id="MobiDB-lite"/>
    </source>
</evidence>
<keyword evidence="3" id="KW-1185">Reference proteome</keyword>
<dbReference type="Proteomes" id="UP000194236">
    <property type="component" value="Unassembled WGS sequence"/>
</dbReference>
<feature type="compositionally biased region" description="Low complexity" evidence="1">
    <location>
        <begin position="9"/>
        <end position="35"/>
    </location>
</feature>
<dbReference type="AlphaFoldDB" id="A0A1Y3B4A1"/>
<evidence type="ECO:0000313" key="2">
    <source>
        <dbReference type="EMBL" id="OTF74798.1"/>
    </source>
</evidence>
<feature type="region of interest" description="Disordered" evidence="1">
    <location>
        <begin position="68"/>
        <end position="88"/>
    </location>
</feature>
<evidence type="ECO:0000313" key="3">
    <source>
        <dbReference type="Proteomes" id="UP000194236"/>
    </source>
</evidence>
<feature type="compositionally biased region" description="Polar residues" evidence="1">
    <location>
        <begin position="68"/>
        <end position="83"/>
    </location>
</feature>
<dbReference type="EMBL" id="MUJZ01045204">
    <property type="protein sequence ID" value="OTF74798.1"/>
    <property type="molecule type" value="Genomic_DNA"/>
</dbReference>
<protein>
    <submittedName>
        <fullName evidence="2">Uncharacterized protein</fullName>
    </submittedName>
</protein>
<comment type="caution">
    <text evidence="2">The sequence shown here is derived from an EMBL/GenBank/DDBJ whole genome shotgun (WGS) entry which is preliminary data.</text>
</comment>
<reference evidence="2 3" key="1">
    <citation type="submission" date="2017-03" db="EMBL/GenBank/DDBJ databases">
        <title>Genome Survey of Euroglyphus maynei.</title>
        <authorList>
            <person name="Arlian L.G."/>
            <person name="Morgan M.S."/>
            <person name="Rider S.D."/>
        </authorList>
    </citation>
    <scope>NUCLEOTIDE SEQUENCE [LARGE SCALE GENOMIC DNA]</scope>
    <source>
        <strain evidence="2">Arlian Lab</strain>
        <tissue evidence="2">Whole body</tissue>
    </source>
</reference>
<sequence length="185" mass="21911">MAIHQHYQSLDQSSPTSDSSGYDSNTSIISSIHSSYGDDGEHQHHRIKQYDYNENHKQQLRTTKLNPNRLSINNHQQTTTTAKQSRRRRLADEPESVISHLDHNLLDDQERILKRMLSIEHRYVPMNIIDTVYRSSTTSDINEQTRFELTEWMHERNPILLFCYIQCCNRDFLLCEKKEKKINHS</sequence>